<keyword evidence="1" id="KW-0614">Plasmid</keyword>
<dbReference type="RefSeq" id="WP_180047728.1">
    <property type="nucleotide sequence ID" value="NZ_CP048664.1"/>
</dbReference>
<gene>
    <name evidence="1" type="ORF">G0028_20685</name>
</gene>
<geneLocation type="plasmid" evidence="1 2">
    <name>pYH12207-5</name>
</geneLocation>
<evidence type="ECO:0008006" key="3">
    <source>
        <dbReference type="Google" id="ProtNLM"/>
    </source>
</evidence>
<dbReference type="AlphaFoldDB" id="A0A7S6W0G8"/>
<sequence length="174" mass="20286">MKQRLVFIAEGPTEKALLHHLGIEGKKETINLAQTESRKFERYFGNLPKPNMSEIYLLIDTDLILNFPHCLKNIEENILLLTKYGYKIFVLQQHRDLEDELAYACGFKNINKLLERVNCTTKNELKGKVIKNPSCVTSINSFEKSKLWNRNLIEELKHCVTKEMKKSFDDLKAK</sequence>
<dbReference type="Proteomes" id="UP000593966">
    <property type="component" value="Plasmid pYH12207-5"/>
</dbReference>
<dbReference type="EMBL" id="CP048664">
    <property type="protein sequence ID" value="QOW48264.1"/>
    <property type="molecule type" value="Genomic_DNA"/>
</dbReference>
<protein>
    <recommendedName>
        <fullName evidence="3">RloB domain-containing protein</fullName>
    </recommendedName>
</protein>
<proteinExistence type="predicted"/>
<evidence type="ECO:0000313" key="2">
    <source>
        <dbReference type="Proteomes" id="UP000593966"/>
    </source>
</evidence>
<evidence type="ECO:0000313" key="1">
    <source>
        <dbReference type="EMBL" id="QOW48264.1"/>
    </source>
</evidence>
<keyword evidence="2" id="KW-1185">Reference proteome</keyword>
<name>A0A7S6W0G8_9GAMM</name>
<accession>A0A7S6W0G8</accession>
<organism evidence="1 2">
    <name type="scientific">Acinetobacter piscicola</name>
    <dbReference type="NCBI Taxonomy" id="2006115"/>
    <lineage>
        <taxon>Bacteria</taxon>
        <taxon>Pseudomonadati</taxon>
        <taxon>Pseudomonadota</taxon>
        <taxon>Gammaproteobacteria</taxon>
        <taxon>Moraxellales</taxon>
        <taxon>Moraxellaceae</taxon>
        <taxon>Acinetobacter</taxon>
    </lineage>
</organism>
<reference evidence="1 2" key="1">
    <citation type="submission" date="2020-02" db="EMBL/GenBank/DDBJ databases">
        <title>Tigecycline-resistant Acinetobacter species from pigs and migratory birds.</title>
        <authorList>
            <person name="Chen C."/>
            <person name="Sun J."/>
            <person name="Liao X.-P."/>
            <person name="Liu Y.-H."/>
        </authorList>
    </citation>
    <scope>NUCLEOTIDE SEQUENCE [LARGE SCALE GENOMIC DNA]</scope>
    <source>
        <strain evidence="1 2">YH12207_T</strain>
        <plasmid evidence="1 2">pYH12207-5</plasmid>
    </source>
</reference>